<protein>
    <submittedName>
        <fullName evidence="1">Uncharacterized protein</fullName>
    </submittedName>
</protein>
<evidence type="ECO:0000313" key="2">
    <source>
        <dbReference type="Proteomes" id="UP000531594"/>
    </source>
</evidence>
<dbReference type="AlphaFoldDB" id="A0A7X0HW24"/>
<organism evidence="1 2">
    <name type="scientific">Bacillus benzoevorans</name>
    <dbReference type="NCBI Taxonomy" id="1456"/>
    <lineage>
        <taxon>Bacteria</taxon>
        <taxon>Bacillati</taxon>
        <taxon>Bacillota</taxon>
        <taxon>Bacilli</taxon>
        <taxon>Bacillales</taxon>
        <taxon>Bacillaceae</taxon>
        <taxon>Bacillus</taxon>
    </lineage>
</organism>
<keyword evidence="2" id="KW-1185">Reference proteome</keyword>
<gene>
    <name evidence="1" type="ORF">HNR53_004674</name>
</gene>
<dbReference type="EMBL" id="JACHGK010000037">
    <property type="protein sequence ID" value="MBB6447952.1"/>
    <property type="molecule type" value="Genomic_DNA"/>
</dbReference>
<sequence>MGFKPRLNEVKPPADALDFQREFFERARRRTGRPSQARHKDVAL</sequence>
<comment type="caution">
    <text evidence="1">The sequence shown here is derived from an EMBL/GenBank/DDBJ whole genome shotgun (WGS) entry which is preliminary data.</text>
</comment>
<dbReference type="Proteomes" id="UP000531594">
    <property type="component" value="Unassembled WGS sequence"/>
</dbReference>
<proteinExistence type="predicted"/>
<accession>A0A7X0HW24</accession>
<evidence type="ECO:0000313" key="1">
    <source>
        <dbReference type="EMBL" id="MBB6447952.1"/>
    </source>
</evidence>
<name>A0A7X0HW24_9BACI</name>
<reference evidence="1 2" key="1">
    <citation type="submission" date="2020-08" db="EMBL/GenBank/DDBJ databases">
        <title>Genomic Encyclopedia of Type Strains, Phase IV (KMG-IV): sequencing the most valuable type-strain genomes for metagenomic binning, comparative biology and taxonomic classification.</title>
        <authorList>
            <person name="Goeker M."/>
        </authorList>
    </citation>
    <scope>NUCLEOTIDE SEQUENCE [LARGE SCALE GENOMIC DNA]</scope>
    <source>
        <strain evidence="1 2">DSM 5391</strain>
    </source>
</reference>